<dbReference type="NCBIfam" id="TIGR01488">
    <property type="entry name" value="HAD-SF-IB"/>
    <property type="match status" value="1"/>
</dbReference>
<accession>A0A969PUF4</accession>
<dbReference type="PANTHER" id="PTHR28181:SF2">
    <property type="entry name" value="PHOSPHORIC MONOESTER HYDROLASE"/>
    <property type="match status" value="1"/>
</dbReference>
<dbReference type="PANTHER" id="PTHR28181">
    <property type="entry name" value="UPF0655 PROTEIN YCR015C"/>
    <property type="match status" value="1"/>
</dbReference>
<sequence>MTTWAFVSDFDGTISQKDFYWIVIEKYFPEGEALYHRWQDGEMKDIDFLNIVFASVGQPEETIKRDIADIPLDPHVKPFIEQIKKAGGDFIIISAGCEYYIHELLTLADIRDVPVYSNPGHVENGGLHLTPDPADRFYHERYGIDKKAVMQELSGRYDTLYFAGDSEPDSHPASLAAVTYAMKKLPPILDRMGTPYEKVDDFSEIASDLKKRGVLDRS</sequence>
<evidence type="ECO:0000313" key="6">
    <source>
        <dbReference type="Proteomes" id="UP000752012"/>
    </source>
</evidence>
<reference evidence="5 6" key="1">
    <citation type="submission" date="2020-03" db="EMBL/GenBank/DDBJ databases">
        <title>Assessment of the enzymatic potential of alkaline-tolerant lipase obtained from Bacillus luteus H11 (technogenic soil) for the bioremediation of saline soils contaminated with petroleum substances.</title>
        <authorList>
            <person name="Kalwasinska A."/>
        </authorList>
    </citation>
    <scope>NUCLEOTIDE SEQUENCE [LARGE SCALE GENOMIC DNA]</scope>
    <source>
        <strain evidence="5 6">H11</strain>
    </source>
</reference>
<evidence type="ECO:0000256" key="1">
    <source>
        <dbReference type="ARBA" id="ARBA00001946"/>
    </source>
</evidence>
<dbReference type="InterPro" id="IPR050849">
    <property type="entry name" value="HAD-like_hydrolase_phosphatase"/>
</dbReference>
<evidence type="ECO:0000256" key="3">
    <source>
        <dbReference type="ARBA" id="ARBA00022801"/>
    </source>
</evidence>
<dbReference type="AlphaFoldDB" id="A0A969PUF4"/>
<dbReference type="Gene3D" id="3.90.1470.20">
    <property type="match status" value="1"/>
</dbReference>
<dbReference type="EC" id="3.1.3.-" evidence="5"/>
<keyword evidence="2" id="KW-0479">Metal-binding</keyword>
<keyword evidence="6" id="KW-1185">Reference proteome</keyword>
<dbReference type="Proteomes" id="UP000752012">
    <property type="component" value="Unassembled WGS sequence"/>
</dbReference>
<protein>
    <submittedName>
        <fullName evidence="5">MtnX-like HAD-IB family phosphatase</fullName>
        <ecNumber evidence="5">3.1.3.-</ecNumber>
    </submittedName>
</protein>
<dbReference type="RefSeq" id="WP_168007327.1">
    <property type="nucleotide sequence ID" value="NZ_JAATHJ010000016.1"/>
</dbReference>
<organism evidence="5 6">
    <name type="scientific">Alkalicoccus luteus</name>
    <dbReference type="NCBI Taxonomy" id="1237094"/>
    <lineage>
        <taxon>Bacteria</taxon>
        <taxon>Bacillati</taxon>
        <taxon>Bacillota</taxon>
        <taxon>Bacilli</taxon>
        <taxon>Bacillales</taxon>
        <taxon>Bacillaceae</taxon>
        <taxon>Alkalicoccus</taxon>
    </lineage>
</organism>
<dbReference type="EMBL" id="JAATHJ010000016">
    <property type="protein sequence ID" value="NJP38133.1"/>
    <property type="molecule type" value="Genomic_DNA"/>
</dbReference>
<dbReference type="InterPro" id="IPR036412">
    <property type="entry name" value="HAD-like_sf"/>
</dbReference>
<dbReference type="NCBIfam" id="TIGR01489">
    <property type="entry name" value="DKMTPPase-SF"/>
    <property type="match status" value="1"/>
</dbReference>
<keyword evidence="3 5" id="KW-0378">Hydrolase</keyword>
<evidence type="ECO:0000256" key="2">
    <source>
        <dbReference type="ARBA" id="ARBA00022723"/>
    </source>
</evidence>
<dbReference type="InterPro" id="IPR006384">
    <property type="entry name" value="HAD_hydro_PyrdxlP_Pase-like"/>
</dbReference>
<proteinExistence type="predicted"/>
<name>A0A969PUF4_9BACI</name>
<evidence type="ECO:0000256" key="4">
    <source>
        <dbReference type="ARBA" id="ARBA00022842"/>
    </source>
</evidence>
<comment type="caution">
    <text evidence="5">The sequence shown here is derived from an EMBL/GenBank/DDBJ whole genome shotgun (WGS) entry which is preliminary data.</text>
</comment>
<comment type="cofactor">
    <cofactor evidence="1">
        <name>Mg(2+)</name>
        <dbReference type="ChEBI" id="CHEBI:18420"/>
    </cofactor>
</comment>
<dbReference type="SUPFAM" id="SSF56784">
    <property type="entry name" value="HAD-like"/>
    <property type="match status" value="1"/>
</dbReference>
<evidence type="ECO:0000313" key="5">
    <source>
        <dbReference type="EMBL" id="NJP38133.1"/>
    </source>
</evidence>
<dbReference type="GO" id="GO:0016791">
    <property type="term" value="F:phosphatase activity"/>
    <property type="evidence" value="ECO:0007669"/>
    <property type="project" value="InterPro"/>
</dbReference>
<dbReference type="Pfam" id="PF06888">
    <property type="entry name" value="Put_Phosphatase"/>
    <property type="match status" value="1"/>
</dbReference>
<dbReference type="InterPro" id="IPR016965">
    <property type="entry name" value="Pase_PHOSPHO-typ"/>
</dbReference>
<dbReference type="InterPro" id="IPR023214">
    <property type="entry name" value="HAD_sf"/>
</dbReference>
<keyword evidence="4" id="KW-0460">Magnesium</keyword>
<gene>
    <name evidence="5" type="ORF">HCN83_11120</name>
</gene>
<dbReference type="GO" id="GO:0046872">
    <property type="term" value="F:metal ion binding"/>
    <property type="evidence" value="ECO:0007669"/>
    <property type="project" value="UniProtKB-KW"/>
</dbReference>
<dbReference type="Gene3D" id="3.40.50.1000">
    <property type="entry name" value="HAD superfamily/HAD-like"/>
    <property type="match status" value="1"/>
</dbReference>